<accession>A0A9E7D151</accession>
<evidence type="ECO:0000256" key="1">
    <source>
        <dbReference type="ARBA" id="ARBA00008791"/>
    </source>
</evidence>
<sequence>MKNILVPTDFSPQSEYALKAAAQLAKKYDAQIHLLHVLELPIHLASVDSGQIPEALFFLKLAHQRFEKFMDKPYLKGIKIHESVESQKMVDGIAHFVKSNDVDLIVMGSSGASGIKEMFIGSNTEKVVRNSDIPVLILKEEMKNAEINNFVYACDFETTSYNSYKKAVEFADDFDAEMHLLFVNTPNQFTTTNESEMRMSEFVGKLKPKNYSLNIYNDDTIEQGILNFSRSINADMIGVSTHGRRGLNHFFNGSIGEDVANHAIRPVITFKIEE</sequence>
<dbReference type="Proteomes" id="UP000831290">
    <property type="component" value="Chromosome"/>
</dbReference>
<feature type="domain" description="UspA" evidence="2">
    <location>
        <begin position="222"/>
        <end position="269"/>
    </location>
</feature>
<evidence type="ECO:0000313" key="4">
    <source>
        <dbReference type="Proteomes" id="UP000831290"/>
    </source>
</evidence>
<comment type="similarity">
    <text evidence="1">Belongs to the universal stress protein A family.</text>
</comment>
<dbReference type="AlphaFoldDB" id="A0A9E7D151"/>
<dbReference type="EMBL" id="CP094358">
    <property type="protein sequence ID" value="UOB19015.1"/>
    <property type="molecule type" value="Genomic_DNA"/>
</dbReference>
<dbReference type="PANTHER" id="PTHR46268:SF6">
    <property type="entry name" value="UNIVERSAL STRESS PROTEIN UP12"/>
    <property type="match status" value="1"/>
</dbReference>
<evidence type="ECO:0000259" key="2">
    <source>
        <dbReference type="Pfam" id="PF00582"/>
    </source>
</evidence>
<evidence type="ECO:0000313" key="3">
    <source>
        <dbReference type="EMBL" id="UOB19015.1"/>
    </source>
</evidence>
<dbReference type="Pfam" id="PF00582">
    <property type="entry name" value="Usp"/>
    <property type="match status" value="2"/>
</dbReference>
<protein>
    <submittedName>
        <fullName evidence="3">Universal stress protein</fullName>
    </submittedName>
</protein>
<organism evidence="3 4">
    <name type="scientific">Abyssalbus ytuae</name>
    <dbReference type="NCBI Taxonomy" id="2926907"/>
    <lineage>
        <taxon>Bacteria</taxon>
        <taxon>Pseudomonadati</taxon>
        <taxon>Bacteroidota</taxon>
        <taxon>Flavobacteriia</taxon>
        <taxon>Flavobacteriales</taxon>
        <taxon>Flavobacteriaceae</taxon>
        <taxon>Abyssalbus</taxon>
    </lineage>
</organism>
<reference evidence="3" key="1">
    <citation type="submission" date="2022-03" db="EMBL/GenBank/DDBJ databases">
        <title>Description of Abyssus ytuae gen. nov., sp. nov., a novel member of the family Flavobacteriaceae isolated from the sediment of Mariana Trench.</title>
        <authorList>
            <person name="Zhang J."/>
            <person name="Xu X."/>
        </authorList>
    </citation>
    <scope>NUCLEOTIDE SEQUENCE</scope>
    <source>
        <strain evidence="3">MT3330</strain>
    </source>
</reference>
<dbReference type="PANTHER" id="PTHR46268">
    <property type="entry name" value="STRESS RESPONSE PROTEIN NHAX"/>
    <property type="match status" value="1"/>
</dbReference>
<dbReference type="KEGG" id="fbm:MQE35_06880"/>
<feature type="domain" description="UspA" evidence="2">
    <location>
        <begin position="1"/>
        <end position="139"/>
    </location>
</feature>
<keyword evidence="4" id="KW-1185">Reference proteome</keyword>
<dbReference type="CDD" id="cd00293">
    <property type="entry name" value="USP-like"/>
    <property type="match status" value="2"/>
</dbReference>
<dbReference type="RefSeq" id="WP_255845632.1">
    <property type="nucleotide sequence ID" value="NZ_CP094358.1"/>
</dbReference>
<dbReference type="Gene3D" id="3.40.50.620">
    <property type="entry name" value="HUPs"/>
    <property type="match status" value="2"/>
</dbReference>
<dbReference type="InterPro" id="IPR006015">
    <property type="entry name" value="Universal_stress_UspA"/>
</dbReference>
<gene>
    <name evidence="3" type="ORF">MQE35_06880</name>
</gene>
<name>A0A9E7D151_9FLAO</name>
<dbReference type="InterPro" id="IPR006016">
    <property type="entry name" value="UspA"/>
</dbReference>
<proteinExistence type="inferred from homology"/>
<dbReference type="InterPro" id="IPR014729">
    <property type="entry name" value="Rossmann-like_a/b/a_fold"/>
</dbReference>
<dbReference type="PRINTS" id="PR01438">
    <property type="entry name" value="UNVRSLSTRESS"/>
</dbReference>
<dbReference type="SUPFAM" id="SSF52402">
    <property type="entry name" value="Adenine nucleotide alpha hydrolases-like"/>
    <property type="match status" value="2"/>
</dbReference>